<protein>
    <submittedName>
        <fullName evidence="3">DegV family protein</fullName>
    </submittedName>
</protein>
<dbReference type="InterPro" id="IPR043168">
    <property type="entry name" value="DegV_C"/>
</dbReference>
<dbReference type="Gene3D" id="3.30.1180.10">
    <property type="match status" value="1"/>
</dbReference>
<organism evidence="3 4">
    <name type="scientific">Mycoplasma bradburyae</name>
    <dbReference type="NCBI Taxonomy" id="2963128"/>
    <lineage>
        <taxon>Bacteria</taxon>
        <taxon>Bacillati</taxon>
        <taxon>Mycoplasmatota</taxon>
        <taxon>Mollicutes</taxon>
        <taxon>Mycoplasmataceae</taxon>
        <taxon>Mycoplasma</taxon>
    </lineage>
</organism>
<dbReference type="InterPro" id="IPR003797">
    <property type="entry name" value="DegV"/>
</dbReference>
<dbReference type="AlphaFoldDB" id="A0AAW6HQM4"/>
<dbReference type="SUPFAM" id="SSF82549">
    <property type="entry name" value="DAK1/DegV-like"/>
    <property type="match status" value="1"/>
</dbReference>
<evidence type="ECO:0000313" key="2">
    <source>
        <dbReference type="EMBL" id="MDC4181963.1"/>
    </source>
</evidence>
<dbReference type="NCBIfam" id="TIGR00762">
    <property type="entry name" value="DegV"/>
    <property type="match status" value="1"/>
</dbReference>
<evidence type="ECO:0000313" key="4">
    <source>
        <dbReference type="Proteomes" id="UP001216384"/>
    </source>
</evidence>
<proteinExistence type="predicted"/>
<gene>
    <name evidence="2" type="ORF">LNO68_02030</name>
    <name evidence="3" type="ORF">LNO71_01605</name>
</gene>
<dbReference type="PANTHER" id="PTHR33434">
    <property type="entry name" value="DEGV DOMAIN-CONTAINING PROTEIN DR_1986-RELATED"/>
    <property type="match status" value="1"/>
</dbReference>
<sequence>MKKIAIITDSSSTIKTNELKDVFVVPLQITINNTNTYLDGVDIQQDEIYDYLSKDKNVDIKTSMPVIESILKTTKEVASNYDHVFVLPISSGLSGTYSQWKMVIETELSDLKNISIFDTCDTAISLKWLVNEVQQLISQDKSIKEIEEYIENWKNRIYTMIVVNDLTQLRKGGRISKMKSLIAGILKISPIISFHKGVNQLVDKAINIKTAIEKCIEQATSKLKLTKNKIVKLGFCHTFKEDKKTKEVLKLVKEGLKSLEFNELDVAMITPVIGVHTGINAFALSFLIDK</sequence>
<dbReference type="PROSITE" id="PS51482">
    <property type="entry name" value="DEGV"/>
    <property type="match status" value="1"/>
</dbReference>
<accession>A0AAW6HQM4</accession>
<dbReference type="EMBL" id="JAJHZM010000011">
    <property type="protein sequence ID" value="MDC4181963.1"/>
    <property type="molecule type" value="Genomic_DNA"/>
</dbReference>
<dbReference type="Gene3D" id="3.40.50.10170">
    <property type="match status" value="1"/>
</dbReference>
<evidence type="ECO:0000256" key="1">
    <source>
        <dbReference type="ARBA" id="ARBA00023121"/>
    </source>
</evidence>
<dbReference type="RefSeq" id="WP_255034925.1">
    <property type="nucleotide sequence ID" value="NZ_CP101414.1"/>
</dbReference>
<comment type="caution">
    <text evidence="3">The sequence shown here is derived from an EMBL/GenBank/DDBJ whole genome shotgun (WGS) entry which is preliminary data.</text>
</comment>
<reference evidence="3 5" key="1">
    <citation type="submission" date="2021-11" db="EMBL/GenBank/DDBJ databases">
        <title>Description of Mycoplasma bradburyaesp. nov.from sea birds: a tribute to a great mycoplasmologist.</title>
        <authorList>
            <person name="Ramirez A.S."/>
            <person name="Poveda C."/>
            <person name="Suarez-Perez A."/>
            <person name="Rosales R.S."/>
            <person name="Dijkman R."/>
            <person name="Feberwee A."/>
            <person name="Spergser J."/>
            <person name="Szostak M.P."/>
            <person name="Ressel L."/>
            <person name="Calabuig P."/>
            <person name="Catania S."/>
            <person name="Gobbo F."/>
            <person name="Timofte D."/>
            <person name="Poveda J.B."/>
        </authorList>
    </citation>
    <scope>NUCLEOTIDE SEQUENCE</scope>
    <source>
        <strain evidence="2 5">T158</strain>
        <strain evidence="3">T264</strain>
    </source>
</reference>
<dbReference type="Pfam" id="PF02645">
    <property type="entry name" value="DegV"/>
    <property type="match status" value="1"/>
</dbReference>
<dbReference type="PANTHER" id="PTHR33434:SF2">
    <property type="entry name" value="FATTY ACID-BINDING PROTEIN TM_1468"/>
    <property type="match status" value="1"/>
</dbReference>
<dbReference type="EMBL" id="JAJHZP010000013">
    <property type="protein sequence ID" value="MDC4183338.1"/>
    <property type="molecule type" value="Genomic_DNA"/>
</dbReference>
<dbReference type="Proteomes" id="UP001220940">
    <property type="component" value="Unassembled WGS sequence"/>
</dbReference>
<name>A0AAW6HQM4_9MOLU</name>
<dbReference type="Proteomes" id="UP001216384">
    <property type="component" value="Unassembled WGS sequence"/>
</dbReference>
<evidence type="ECO:0000313" key="5">
    <source>
        <dbReference type="Proteomes" id="UP001220940"/>
    </source>
</evidence>
<keyword evidence="5" id="KW-1185">Reference proteome</keyword>
<dbReference type="GO" id="GO:0008289">
    <property type="term" value="F:lipid binding"/>
    <property type="evidence" value="ECO:0007669"/>
    <property type="project" value="UniProtKB-KW"/>
</dbReference>
<keyword evidence="1" id="KW-0446">Lipid-binding</keyword>
<evidence type="ECO:0000313" key="3">
    <source>
        <dbReference type="EMBL" id="MDC4183338.1"/>
    </source>
</evidence>
<dbReference type="InterPro" id="IPR050270">
    <property type="entry name" value="DegV_domain_contain"/>
</dbReference>